<feature type="region of interest" description="Disordered" evidence="1">
    <location>
        <begin position="171"/>
        <end position="193"/>
    </location>
</feature>
<proteinExistence type="predicted"/>
<reference evidence="3" key="1">
    <citation type="submission" date="2022-11" db="UniProtKB">
        <authorList>
            <consortium name="WormBaseParasite"/>
        </authorList>
    </citation>
    <scope>IDENTIFICATION</scope>
</reference>
<keyword evidence="2" id="KW-1185">Reference proteome</keyword>
<protein>
    <submittedName>
        <fullName evidence="3">Uncharacterized protein</fullName>
    </submittedName>
</protein>
<dbReference type="Proteomes" id="UP000887565">
    <property type="component" value="Unplaced"/>
</dbReference>
<evidence type="ECO:0000313" key="3">
    <source>
        <dbReference type="WBParaSite" id="nRc.2.0.1.t17841-RA"/>
    </source>
</evidence>
<evidence type="ECO:0000256" key="1">
    <source>
        <dbReference type="SAM" id="MobiDB-lite"/>
    </source>
</evidence>
<dbReference type="AlphaFoldDB" id="A0A915IVL0"/>
<sequence>MDYPDALKEEIQRILLLQPTPAAPVPQIAQPAVQSPTALPPQRGCNKCHLPAIGKVTVHAMSGTLVMTTTIKKPSSLTLQSMIAANTNTTMMHRNTAPKANKRARCTQLASMKTRTSMVFTQSPPKSFEKSTESSVKGPAPATTPDRRGASHLLSNTAAAHGHIAAAYGPDVSHDNYPNSHQVTAAYGPDVGSEHYTGPTTIGYYN</sequence>
<name>A0A915IVL0_ROMCU</name>
<accession>A0A915IVL0</accession>
<organism evidence="2 3">
    <name type="scientific">Romanomermis culicivorax</name>
    <name type="common">Nematode worm</name>
    <dbReference type="NCBI Taxonomy" id="13658"/>
    <lineage>
        <taxon>Eukaryota</taxon>
        <taxon>Metazoa</taxon>
        <taxon>Ecdysozoa</taxon>
        <taxon>Nematoda</taxon>
        <taxon>Enoplea</taxon>
        <taxon>Dorylaimia</taxon>
        <taxon>Mermithida</taxon>
        <taxon>Mermithoidea</taxon>
        <taxon>Mermithidae</taxon>
        <taxon>Romanomermis</taxon>
    </lineage>
</organism>
<evidence type="ECO:0000313" key="2">
    <source>
        <dbReference type="Proteomes" id="UP000887565"/>
    </source>
</evidence>
<feature type="region of interest" description="Disordered" evidence="1">
    <location>
        <begin position="117"/>
        <end position="149"/>
    </location>
</feature>
<dbReference type="WBParaSite" id="nRc.2.0.1.t17841-RA">
    <property type="protein sequence ID" value="nRc.2.0.1.t17841-RA"/>
    <property type="gene ID" value="nRc.2.0.1.g17841"/>
</dbReference>